<proteinExistence type="predicted"/>
<name>A0A4Y7T7F7_COPMI</name>
<dbReference type="Proteomes" id="UP000298030">
    <property type="component" value="Unassembled WGS sequence"/>
</dbReference>
<dbReference type="EMBL" id="QPFP01000025">
    <property type="protein sequence ID" value="TEB29931.1"/>
    <property type="molecule type" value="Genomic_DNA"/>
</dbReference>
<protein>
    <submittedName>
        <fullName evidence="1">Uncharacterized protein</fullName>
    </submittedName>
</protein>
<keyword evidence="2" id="KW-1185">Reference proteome</keyword>
<dbReference type="OrthoDB" id="2750929at2759"/>
<comment type="caution">
    <text evidence="1">The sequence shown here is derived from an EMBL/GenBank/DDBJ whole genome shotgun (WGS) entry which is preliminary data.</text>
</comment>
<organism evidence="1 2">
    <name type="scientific">Coprinellus micaceus</name>
    <name type="common">Glistening ink-cap mushroom</name>
    <name type="synonym">Coprinus micaceus</name>
    <dbReference type="NCBI Taxonomy" id="71717"/>
    <lineage>
        <taxon>Eukaryota</taxon>
        <taxon>Fungi</taxon>
        <taxon>Dikarya</taxon>
        <taxon>Basidiomycota</taxon>
        <taxon>Agaricomycotina</taxon>
        <taxon>Agaricomycetes</taxon>
        <taxon>Agaricomycetidae</taxon>
        <taxon>Agaricales</taxon>
        <taxon>Agaricineae</taxon>
        <taxon>Psathyrellaceae</taxon>
        <taxon>Coprinellus</taxon>
    </lineage>
</organism>
<evidence type="ECO:0000313" key="2">
    <source>
        <dbReference type="Proteomes" id="UP000298030"/>
    </source>
</evidence>
<gene>
    <name evidence="1" type="ORF">FA13DRAFT_1792840</name>
</gene>
<evidence type="ECO:0000313" key="1">
    <source>
        <dbReference type="EMBL" id="TEB29931.1"/>
    </source>
</evidence>
<reference evidence="1 2" key="1">
    <citation type="journal article" date="2019" name="Nat. Ecol. Evol.">
        <title>Megaphylogeny resolves global patterns of mushroom evolution.</title>
        <authorList>
            <person name="Varga T."/>
            <person name="Krizsan K."/>
            <person name="Foldi C."/>
            <person name="Dima B."/>
            <person name="Sanchez-Garcia M."/>
            <person name="Sanchez-Ramirez S."/>
            <person name="Szollosi G.J."/>
            <person name="Szarkandi J.G."/>
            <person name="Papp V."/>
            <person name="Albert L."/>
            <person name="Andreopoulos W."/>
            <person name="Angelini C."/>
            <person name="Antonin V."/>
            <person name="Barry K.W."/>
            <person name="Bougher N.L."/>
            <person name="Buchanan P."/>
            <person name="Buyck B."/>
            <person name="Bense V."/>
            <person name="Catcheside P."/>
            <person name="Chovatia M."/>
            <person name="Cooper J."/>
            <person name="Damon W."/>
            <person name="Desjardin D."/>
            <person name="Finy P."/>
            <person name="Geml J."/>
            <person name="Haridas S."/>
            <person name="Hughes K."/>
            <person name="Justo A."/>
            <person name="Karasinski D."/>
            <person name="Kautmanova I."/>
            <person name="Kiss B."/>
            <person name="Kocsube S."/>
            <person name="Kotiranta H."/>
            <person name="LaButti K.M."/>
            <person name="Lechner B.E."/>
            <person name="Liimatainen K."/>
            <person name="Lipzen A."/>
            <person name="Lukacs Z."/>
            <person name="Mihaltcheva S."/>
            <person name="Morgado L.N."/>
            <person name="Niskanen T."/>
            <person name="Noordeloos M.E."/>
            <person name="Ohm R.A."/>
            <person name="Ortiz-Santana B."/>
            <person name="Ovrebo C."/>
            <person name="Racz N."/>
            <person name="Riley R."/>
            <person name="Savchenko A."/>
            <person name="Shiryaev A."/>
            <person name="Soop K."/>
            <person name="Spirin V."/>
            <person name="Szebenyi C."/>
            <person name="Tomsovsky M."/>
            <person name="Tulloss R.E."/>
            <person name="Uehling J."/>
            <person name="Grigoriev I.V."/>
            <person name="Vagvolgyi C."/>
            <person name="Papp T."/>
            <person name="Martin F.M."/>
            <person name="Miettinen O."/>
            <person name="Hibbett D.S."/>
            <person name="Nagy L.G."/>
        </authorList>
    </citation>
    <scope>NUCLEOTIDE SEQUENCE [LARGE SCALE GENOMIC DNA]</scope>
    <source>
        <strain evidence="1 2">FP101781</strain>
    </source>
</reference>
<dbReference type="AlphaFoldDB" id="A0A4Y7T7F7"/>
<sequence>MFSLTRGAVHRISNHLRTVHSPASRHPLGVDLKRLGSPVGLQTSRIHLRLPARATSSSAAGMSSLGKKRTRRFVTTLDPGRLRSEDLLNLSGLVLPNIGFPCKEAPAFGSSYDTARLVYRYTPLPRGIVPFPANTQGFLYFHQSPHSHPAAGEVRFRVVRPEDLGLPTREAFSRGSDLTLGHRHSLWNIHLTVVFTAYPAMWRKLRDDGIITPIRAAEMESYVPKRLGPGKALVRFEMVNLPRKPGASESIPKVVLRVLEIVEPPNAEDAEFASQIFPEGQLAQRHDLLTKTILGPWSPSRKSEDRFITPTSRKLLEETYLGATKPGTEA</sequence>
<accession>A0A4Y7T7F7</accession>